<evidence type="ECO:0000256" key="5">
    <source>
        <dbReference type="ARBA" id="ARBA00023004"/>
    </source>
</evidence>
<dbReference type="Pfam" id="PF13459">
    <property type="entry name" value="Fer4_15"/>
    <property type="match status" value="1"/>
</dbReference>
<evidence type="ECO:0000256" key="2">
    <source>
        <dbReference type="ARBA" id="ARBA00022448"/>
    </source>
</evidence>
<dbReference type="eggNOG" id="COG1141">
    <property type="taxonomic scope" value="Bacteria"/>
</dbReference>
<evidence type="ECO:0000313" key="9">
    <source>
        <dbReference type="EMBL" id="EID56326.1"/>
    </source>
</evidence>
<dbReference type="PANTHER" id="PTHR36923">
    <property type="entry name" value="FERREDOXIN"/>
    <property type="match status" value="1"/>
</dbReference>
<evidence type="ECO:0000256" key="3">
    <source>
        <dbReference type="ARBA" id="ARBA00022723"/>
    </source>
</evidence>
<accession>I0V873</accession>
<dbReference type="InterPro" id="IPR051269">
    <property type="entry name" value="Fe-S_cluster_ET"/>
</dbReference>
<dbReference type="InterPro" id="IPR001080">
    <property type="entry name" value="3Fe4S_ferredoxin"/>
</dbReference>
<dbReference type="Proteomes" id="UP000004691">
    <property type="component" value="Unassembled WGS sequence"/>
</dbReference>
<evidence type="ECO:0000256" key="8">
    <source>
        <dbReference type="RuleBase" id="RU368020"/>
    </source>
</evidence>
<dbReference type="HOGENOM" id="CLU_139698_6_1_11"/>
<organism evidence="9 10">
    <name type="scientific">Saccharomonospora xinjiangensis XJ-54</name>
    <dbReference type="NCBI Taxonomy" id="882086"/>
    <lineage>
        <taxon>Bacteria</taxon>
        <taxon>Bacillati</taxon>
        <taxon>Actinomycetota</taxon>
        <taxon>Actinomycetes</taxon>
        <taxon>Pseudonocardiales</taxon>
        <taxon>Pseudonocardiaceae</taxon>
        <taxon>Saccharomonospora</taxon>
    </lineage>
</organism>
<sequence length="65" mass="7071">MRIHVDMTLCESHGQCVFAAPEVFSFDDDDRLVHADTAPSELLDRVKAAAASCPVRAITISEHSS</sequence>
<evidence type="ECO:0000256" key="4">
    <source>
        <dbReference type="ARBA" id="ARBA00022982"/>
    </source>
</evidence>
<dbReference type="STRING" id="882086.SacxiDRAFT_4141"/>
<dbReference type="OrthoDB" id="3215002at2"/>
<dbReference type="PRINTS" id="PR00352">
    <property type="entry name" value="3FE4SFRDOXIN"/>
</dbReference>
<dbReference type="GO" id="GO:0051538">
    <property type="term" value="F:3 iron, 4 sulfur cluster binding"/>
    <property type="evidence" value="ECO:0007669"/>
    <property type="project" value="UniProtKB-KW"/>
</dbReference>
<keyword evidence="2 8" id="KW-0813">Transport</keyword>
<evidence type="ECO:0000256" key="6">
    <source>
        <dbReference type="ARBA" id="ARBA00023014"/>
    </source>
</evidence>
<dbReference type="SUPFAM" id="SSF54862">
    <property type="entry name" value="4Fe-4S ferredoxins"/>
    <property type="match status" value="1"/>
</dbReference>
<keyword evidence="6 8" id="KW-0411">Iron-sulfur</keyword>
<keyword evidence="10" id="KW-1185">Reference proteome</keyword>
<dbReference type="RefSeq" id="WP_006240559.1">
    <property type="nucleotide sequence ID" value="NZ_JH636049.1"/>
</dbReference>
<comment type="cofactor">
    <cofactor evidence="1">
        <name>[3Fe-4S] cluster</name>
        <dbReference type="ChEBI" id="CHEBI:21137"/>
    </cofactor>
</comment>
<keyword evidence="7" id="KW-0003">3Fe-4S</keyword>
<evidence type="ECO:0000256" key="1">
    <source>
        <dbReference type="ARBA" id="ARBA00001927"/>
    </source>
</evidence>
<dbReference type="Gene3D" id="3.30.70.20">
    <property type="match status" value="1"/>
</dbReference>
<reference evidence="9 10" key="1">
    <citation type="submission" date="2012-01" db="EMBL/GenBank/DDBJ databases">
        <title>Improved High-Quality Draft sequence of Saccharomonospora xinjiangensis XJ-54.</title>
        <authorList>
            <consortium name="US DOE Joint Genome Institute"/>
            <person name="Lucas S."/>
            <person name="Han J."/>
            <person name="Lapidus A."/>
            <person name="Cheng J.-F."/>
            <person name="Goodwin L."/>
            <person name="Pitluck S."/>
            <person name="Peters L."/>
            <person name="Mikhailova N."/>
            <person name="Teshima H."/>
            <person name="Detter J.C."/>
            <person name="Han C."/>
            <person name="Tapia R."/>
            <person name="Land M."/>
            <person name="Hauser L."/>
            <person name="Kyrpides N."/>
            <person name="Ivanova N."/>
            <person name="Pagani I."/>
            <person name="Brambilla E.-M."/>
            <person name="Klenk H.-P."/>
            <person name="Woyke T."/>
        </authorList>
    </citation>
    <scope>NUCLEOTIDE SEQUENCE [LARGE SCALE GENOMIC DNA]</scope>
    <source>
        <strain evidence="9 10">XJ-54</strain>
    </source>
</reference>
<dbReference type="AlphaFoldDB" id="I0V873"/>
<gene>
    <name evidence="9" type="ORF">SacxiDRAFT_4141</name>
</gene>
<keyword evidence="3 8" id="KW-0479">Metal-binding</keyword>
<dbReference type="PANTHER" id="PTHR36923:SF3">
    <property type="entry name" value="FERREDOXIN"/>
    <property type="match status" value="1"/>
</dbReference>
<name>I0V873_9PSEU</name>
<keyword evidence="4 8" id="KW-0249">Electron transport</keyword>
<protein>
    <recommendedName>
        <fullName evidence="8">Ferredoxin</fullName>
    </recommendedName>
</protein>
<comment type="function">
    <text evidence="8">Ferredoxins are iron-sulfur proteins that transfer electrons in a wide variety of metabolic reactions.</text>
</comment>
<evidence type="ECO:0000313" key="10">
    <source>
        <dbReference type="Proteomes" id="UP000004691"/>
    </source>
</evidence>
<dbReference type="EMBL" id="JH636049">
    <property type="protein sequence ID" value="EID56326.1"/>
    <property type="molecule type" value="Genomic_DNA"/>
</dbReference>
<dbReference type="GO" id="GO:0009055">
    <property type="term" value="F:electron transfer activity"/>
    <property type="evidence" value="ECO:0007669"/>
    <property type="project" value="UniProtKB-UniRule"/>
</dbReference>
<proteinExistence type="predicted"/>
<evidence type="ECO:0000256" key="7">
    <source>
        <dbReference type="ARBA" id="ARBA00023291"/>
    </source>
</evidence>
<dbReference type="GO" id="GO:0005506">
    <property type="term" value="F:iron ion binding"/>
    <property type="evidence" value="ECO:0007669"/>
    <property type="project" value="UniProtKB-UniRule"/>
</dbReference>
<keyword evidence="5 8" id="KW-0408">Iron</keyword>